<feature type="transmembrane region" description="Helical" evidence="2">
    <location>
        <begin position="97"/>
        <end position="114"/>
    </location>
</feature>
<accession>A0A964XK64</accession>
<feature type="transmembrane region" description="Helical" evidence="2">
    <location>
        <begin position="55"/>
        <end position="76"/>
    </location>
</feature>
<sequence length="377" mass="40637">MPAGPEKADKSAKAQKPPTPPRHDNKVITALRRFAISISVLNIAGYTFLGFEQPWLWPFIAVATAYTVEISLEAISARVEGRRARYAGNGPRGMVEFLYPAHITGLAVNMLTYVNDRVWVMMFGVLVAVGTKWVLRAPLKGRMRHYMNPSNFGIMIILVLFPWASIAPPYHFTEYLYGPADWVLPAVIITLGTMLNAKLTGRMWLITGWLVGFVLQAVIRGLLLGTAIPSALGMMTGTAFILFTNYMVTDPGTSPSKRSSQIAFGAGVAAMYGLLTGLGIAYGIFFATALVCLIRGGYLWLLNYLDKQRAAEAKAAEEARSVLNGAPLAAVSDKPADKPAGDKGADPCTAGTCNHGKCAAVRAAEQKEADKKVAVPV</sequence>
<feature type="transmembrane region" description="Helical" evidence="2">
    <location>
        <begin position="176"/>
        <end position="197"/>
    </location>
</feature>
<feature type="compositionally biased region" description="Basic and acidic residues" evidence="1">
    <location>
        <begin position="1"/>
        <end position="12"/>
    </location>
</feature>
<reference evidence="3" key="1">
    <citation type="submission" date="2020-01" db="EMBL/GenBank/DDBJ databases">
        <title>Whole-genome analyses of novel actinobacteria.</title>
        <authorList>
            <person name="Sahin N."/>
        </authorList>
    </citation>
    <scope>NUCLEOTIDE SEQUENCE</scope>
    <source>
        <strain evidence="3">YC537</strain>
    </source>
</reference>
<comment type="caution">
    <text evidence="3">The sequence shown here is derived from an EMBL/GenBank/DDBJ whole genome shotgun (WGS) entry which is preliminary data.</text>
</comment>
<dbReference type="RefSeq" id="WP_161696346.1">
    <property type="nucleotide sequence ID" value="NZ_JAAAHS010000058.1"/>
</dbReference>
<name>A0A964XK64_9ACTN</name>
<keyword evidence="2" id="KW-1133">Transmembrane helix</keyword>
<dbReference type="Proteomes" id="UP000598297">
    <property type="component" value="Unassembled WGS sequence"/>
</dbReference>
<feature type="transmembrane region" description="Helical" evidence="2">
    <location>
        <begin position="151"/>
        <end position="170"/>
    </location>
</feature>
<dbReference type="OrthoDB" id="9776359at2"/>
<evidence type="ECO:0000256" key="1">
    <source>
        <dbReference type="SAM" id="MobiDB-lite"/>
    </source>
</evidence>
<evidence type="ECO:0000256" key="2">
    <source>
        <dbReference type="SAM" id="Phobius"/>
    </source>
</evidence>
<evidence type="ECO:0000313" key="3">
    <source>
        <dbReference type="EMBL" id="NBE51895.1"/>
    </source>
</evidence>
<keyword evidence="2" id="KW-0812">Transmembrane</keyword>
<organism evidence="3 4">
    <name type="scientific">Streptomyces boluensis</name>
    <dbReference type="NCBI Taxonomy" id="1775135"/>
    <lineage>
        <taxon>Bacteria</taxon>
        <taxon>Bacillati</taxon>
        <taxon>Actinomycetota</taxon>
        <taxon>Actinomycetes</taxon>
        <taxon>Kitasatosporales</taxon>
        <taxon>Streptomycetaceae</taxon>
        <taxon>Streptomyces</taxon>
    </lineage>
</organism>
<feature type="region of interest" description="Disordered" evidence="1">
    <location>
        <begin position="1"/>
        <end position="24"/>
    </location>
</feature>
<keyword evidence="2" id="KW-0472">Membrane</keyword>
<dbReference type="AlphaFoldDB" id="A0A964XK64"/>
<feature type="transmembrane region" description="Helical" evidence="2">
    <location>
        <begin position="284"/>
        <end position="305"/>
    </location>
</feature>
<protein>
    <submittedName>
        <fullName evidence="3">Enediyne biosynthesis protein</fullName>
    </submittedName>
</protein>
<proteinExistence type="predicted"/>
<feature type="transmembrane region" description="Helical" evidence="2">
    <location>
        <begin position="228"/>
        <end position="248"/>
    </location>
</feature>
<feature type="transmembrane region" description="Helical" evidence="2">
    <location>
        <begin position="30"/>
        <end position="49"/>
    </location>
</feature>
<feature type="transmembrane region" description="Helical" evidence="2">
    <location>
        <begin position="120"/>
        <end position="139"/>
    </location>
</feature>
<evidence type="ECO:0000313" key="4">
    <source>
        <dbReference type="Proteomes" id="UP000598297"/>
    </source>
</evidence>
<gene>
    <name evidence="3" type="ORF">GUY60_10770</name>
</gene>
<dbReference type="EMBL" id="JAAAHS010000058">
    <property type="protein sequence ID" value="NBE51895.1"/>
    <property type="molecule type" value="Genomic_DNA"/>
</dbReference>
<keyword evidence="4" id="KW-1185">Reference proteome</keyword>